<dbReference type="PANTHER" id="PTHR11406:SF23">
    <property type="entry name" value="PHOSPHOGLYCERATE KINASE 1, CHLOROPLASTIC-RELATED"/>
    <property type="match status" value="1"/>
</dbReference>
<dbReference type="GO" id="GO:0043531">
    <property type="term" value="F:ADP binding"/>
    <property type="evidence" value="ECO:0007669"/>
    <property type="project" value="TreeGrafter"/>
</dbReference>
<dbReference type="HAMAP" id="MF_00145">
    <property type="entry name" value="Phosphoglyc_kinase"/>
    <property type="match status" value="1"/>
</dbReference>
<evidence type="ECO:0000256" key="3">
    <source>
        <dbReference type="ARBA" id="ARBA00008982"/>
    </source>
</evidence>
<name>A0A660SN23_UNCW3</name>
<dbReference type="PIRSF" id="PIRSF000724">
    <property type="entry name" value="Pgk"/>
    <property type="match status" value="1"/>
</dbReference>
<comment type="subunit">
    <text evidence="4 13">Monomer.</text>
</comment>
<feature type="binding site" evidence="13 15">
    <location>
        <position position="319"/>
    </location>
    <ligand>
        <name>ATP</name>
        <dbReference type="ChEBI" id="CHEBI:30616"/>
    </ligand>
</feature>
<feature type="binding site" evidence="13">
    <location>
        <position position="151"/>
    </location>
    <ligand>
        <name>substrate</name>
    </ligand>
</feature>
<feature type="binding site" evidence="13">
    <location>
        <position position="37"/>
    </location>
    <ligand>
        <name>substrate</name>
    </ligand>
</feature>
<reference evidence="17 18" key="1">
    <citation type="submission" date="2018-06" db="EMBL/GenBank/DDBJ databases">
        <title>Extensive metabolic versatility and redundancy in microbially diverse, dynamic hydrothermal sediments.</title>
        <authorList>
            <person name="Dombrowski N."/>
            <person name="Teske A."/>
            <person name="Baker B.J."/>
        </authorList>
    </citation>
    <scope>NUCLEOTIDE SEQUENCE [LARGE SCALE GENOMIC DNA]</scope>
    <source>
        <strain evidence="17">B36_G15</strain>
    </source>
</reference>
<feature type="binding site" evidence="14">
    <location>
        <position position="118"/>
    </location>
    <ligand>
        <name>(2R)-3-phosphoglycerate</name>
        <dbReference type="ChEBI" id="CHEBI:58272"/>
    </ligand>
</feature>
<feature type="binding site" evidence="14">
    <location>
        <position position="151"/>
    </location>
    <ligand>
        <name>(2R)-3-phosphoglycerate</name>
        <dbReference type="ChEBI" id="CHEBI:58272"/>
    </ligand>
</feature>
<dbReference type="GO" id="GO:0006096">
    <property type="term" value="P:glycolytic process"/>
    <property type="evidence" value="ECO:0007669"/>
    <property type="project" value="UniProtKB-UniRule"/>
</dbReference>
<dbReference type="AlphaFoldDB" id="A0A660SN23"/>
<dbReference type="InterPro" id="IPR036043">
    <property type="entry name" value="Phosphoglycerate_kinase_sf"/>
</dbReference>
<dbReference type="SUPFAM" id="SSF53748">
    <property type="entry name" value="Phosphoglycerate kinase"/>
    <property type="match status" value="1"/>
</dbReference>
<feature type="binding site" evidence="13">
    <location>
        <position position="288"/>
    </location>
    <ligand>
        <name>ATP</name>
        <dbReference type="ChEBI" id="CHEBI:30616"/>
    </ligand>
</feature>
<dbReference type="GO" id="GO:0004618">
    <property type="term" value="F:phosphoglycerate kinase activity"/>
    <property type="evidence" value="ECO:0007669"/>
    <property type="project" value="UniProtKB-UniRule"/>
</dbReference>
<dbReference type="Proteomes" id="UP000268469">
    <property type="component" value="Unassembled WGS sequence"/>
</dbReference>
<evidence type="ECO:0000256" key="9">
    <source>
        <dbReference type="ARBA" id="ARBA00022741"/>
    </source>
</evidence>
<evidence type="ECO:0000256" key="16">
    <source>
        <dbReference type="RuleBase" id="RU000532"/>
    </source>
</evidence>
<dbReference type="EMBL" id="QNBE01000009">
    <property type="protein sequence ID" value="RKX71441.1"/>
    <property type="molecule type" value="Genomic_DNA"/>
</dbReference>
<feature type="binding site" evidence="13 14">
    <location>
        <begin position="21"/>
        <end position="23"/>
    </location>
    <ligand>
        <name>substrate</name>
    </ligand>
</feature>
<evidence type="ECO:0000256" key="15">
    <source>
        <dbReference type="PIRSR" id="PIRSR000724-2"/>
    </source>
</evidence>
<keyword evidence="12 13" id="KW-0324">Glycolysis</keyword>
<dbReference type="PANTHER" id="PTHR11406">
    <property type="entry name" value="PHOSPHOGLYCERATE KINASE"/>
    <property type="match status" value="1"/>
</dbReference>
<comment type="catalytic activity">
    <reaction evidence="1 13 16">
        <text>(2R)-3-phosphoglycerate + ATP = (2R)-3-phospho-glyceroyl phosphate + ADP</text>
        <dbReference type="Rhea" id="RHEA:14801"/>
        <dbReference type="ChEBI" id="CHEBI:30616"/>
        <dbReference type="ChEBI" id="CHEBI:57604"/>
        <dbReference type="ChEBI" id="CHEBI:58272"/>
        <dbReference type="ChEBI" id="CHEBI:456216"/>
        <dbReference type="EC" id="2.7.2.3"/>
    </reaction>
</comment>
<dbReference type="PRINTS" id="PR00477">
    <property type="entry name" value="PHGLYCKINASE"/>
</dbReference>
<dbReference type="InterPro" id="IPR015824">
    <property type="entry name" value="Phosphoglycerate_kinase_N"/>
</dbReference>
<feature type="binding site" evidence="13 14">
    <location>
        <begin position="60"/>
        <end position="63"/>
    </location>
    <ligand>
        <name>substrate</name>
    </ligand>
</feature>
<evidence type="ECO:0000256" key="5">
    <source>
        <dbReference type="ARBA" id="ARBA00013061"/>
    </source>
</evidence>
<dbReference type="FunFam" id="3.40.50.1260:FF:000031">
    <property type="entry name" value="Phosphoglycerate kinase 1"/>
    <property type="match status" value="1"/>
</dbReference>
<dbReference type="FunFam" id="3.40.50.1260:FF:000006">
    <property type="entry name" value="Phosphoglycerate kinase"/>
    <property type="match status" value="1"/>
</dbReference>
<feature type="binding site" evidence="14">
    <location>
        <position position="37"/>
    </location>
    <ligand>
        <name>(2R)-3-phosphoglycerate</name>
        <dbReference type="ChEBI" id="CHEBI:58272"/>
    </ligand>
</feature>
<organism evidence="17 18">
    <name type="scientific">candidate division WOR-3 bacterium</name>
    <dbReference type="NCBI Taxonomy" id="2052148"/>
    <lineage>
        <taxon>Bacteria</taxon>
        <taxon>Bacteria division WOR-3</taxon>
    </lineage>
</organism>
<sequence>MSLKTIDDVVLGGKKVYLRVDFNVPLDEWANITDDTRIRAAVPTIKTLLEKNVALVIASHLGRPTGFDSSLSLRPIAKRLGQILRQEVKFAPDCVGDDVERMKANLRPGEILLLENVRFHPEETKNDEEFARQLASQLDAYVIDAFSAAHRAHASVVGVARFLKPVVAGYLMAKEIQYLDMVLKEPQRPLIAIIGGKKLQTKLPVIKHLLQKVDHLILGGGMIFTFFKAKGLEVGSSIVDLDFLSEAKQLLSNERLILPVDCKVADRIGPNQMVQNVSVEEIPRTKIGVDIGDETIKRYCELIKKSKTLLWNGPMGIFEYTTFADGTKAVAQAIAETASAGGIAVVGGGETVAAVNRFGVAEQMSHISTAGGAFLEYLSGTKLPGVEILYA</sequence>
<keyword evidence="8 13" id="KW-0808">Transferase</keyword>
<evidence type="ECO:0000256" key="7">
    <source>
        <dbReference type="ARBA" id="ARBA00022490"/>
    </source>
</evidence>
<dbReference type="Gene3D" id="3.40.50.1260">
    <property type="entry name" value="Phosphoglycerate kinase, N-terminal domain"/>
    <property type="match status" value="2"/>
</dbReference>
<evidence type="ECO:0000256" key="13">
    <source>
        <dbReference type="HAMAP-Rule" id="MF_00145"/>
    </source>
</evidence>
<evidence type="ECO:0000256" key="10">
    <source>
        <dbReference type="ARBA" id="ARBA00022777"/>
    </source>
</evidence>
<evidence type="ECO:0000256" key="8">
    <source>
        <dbReference type="ARBA" id="ARBA00022679"/>
    </source>
</evidence>
<accession>A0A660SN23</accession>
<dbReference type="GO" id="GO:0005829">
    <property type="term" value="C:cytosol"/>
    <property type="evidence" value="ECO:0007669"/>
    <property type="project" value="TreeGrafter"/>
</dbReference>
<dbReference type="GO" id="GO:0005524">
    <property type="term" value="F:ATP binding"/>
    <property type="evidence" value="ECO:0007669"/>
    <property type="project" value="UniProtKB-KW"/>
</dbReference>
<evidence type="ECO:0000256" key="12">
    <source>
        <dbReference type="ARBA" id="ARBA00023152"/>
    </source>
</evidence>
<evidence type="ECO:0000256" key="4">
    <source>
        <dbReference type="ARBA" id="ARBA00011245"/>
    </source>
</evidence>
<comment type="subcellular location">
    <subcellularLocation>
        <location evidence="13">Cytoplasm</location>
    </subcellularLocation>
</comment>
<evidence type="ECO:0000313" key="18">
    <source>
        <dbReference type="Proteomes" id="UP000268469"/>
    </source>
</evidence>
<keyword evidence="9 13" id="KW-0547">Nucleotide-binding</keyword>
<comment type="caution">
    <text evidence="17">The sequence shown here is derived from an EMBL/GenBank/DDBJ whole genome shotgun (WGS) entry which is preliminary data.</text>
</comment>
<keyword evidence="10 13" id="KW-0418">Kinase</keyword>
<keyword evidence="7 13" id="KW-0963">Cytoplasm</keyword>
<evidence type="ECO:0000256" key="11">
    <source>
        <dbReference type="ARBA" id="ARBA00022840"/>
    </source>
</evidence>
<evidence type="ECO:0000313" key="17">
    <source>
        <dbReference type="EMBL" id="RKX71441.1"/>
    </source>
</evidence>
<dbReference type="InterPro" id="IPR001576">
    <property type="entry name" value="Phosphoglycerate_kinase"/>
</dbReference>
<dbReference type="EC" id="2.7.2.3" evidence="5 13"/>
<feature type="binding site" evidence="13">
    <location>
        <begin position="348"/>
        <end position="351"/>
    </location>
    <ligand>
        <name>ATP</name>
        <dbReference type="ChEBI" id="CHEBI:30616"/>
    </ligand>
</feature>
<gene>
    <name evidence="13 17" type="primary">pgk</name>
    <name evidence="17" type="ORF">DRP53_01560</name>
</gene>
<evidence type="ECO:0000256" key="1">
    <source>
        <dbReference type="ARBA" id="ARBA00000642"/>
    </source>
</evidence>
<comment type="similarity">
    <text evidence="3 13 16">Belongs to the phosphoglycerate kinase family.</text>
</comment>
<comment type="pathway">
    <text evidence="2 13">Carbohydrate degradation; glycolysis; pyruvate from D-glyceraldehyde 3-phosphate: step 2/5.</text>
</comment>
<feature type="binding site" evidence="13 15">
    <location>
        <position position="202"/>
    </location>
    <ligand>
        <name>ATP</name>
        <dbReference type="ChEBI" id="CHEBI:30616"/>
    </ligand>
</feature>
<proteinExistence type="inferred from homology"/>
<evidence type="ECO:0000256" key="14">
    <source>
        <dbReference type="PIRSR" id="PIRSR000724-1"/>
    </source>
</evidence>
<evidence type="ECO:0000256" key="2">
    <source>
        <dbReference type="ARBA" id="ARBA00004838"/>
    </source>
</evidence>
<dbReference type="Pfam" id="PF00162">
    <property type="entry name" value="PGK"/>
    <property type="match status" value="1"/>
</dbReference>
<protein>
    <recommendedName>
        <fullName evidence="6 13">Phosphoglycerate kinase</fullName>
        <ecNumber evidence="5 13">2.7.2.3</ecNumber>
    </recommendedName>
</protein>
<feature type="binding site" evidence="13">
    <location>
        <position position="118"/>
    </location>
    <ligand>
        <name>substrate</name>
    </ligand>
</feature>
<evidence type="ECO:0000256" key="6">
    <source>
        <dbReference type="ARBA" id="ARBA00016471"/>
    </source>
</evidence>
<dbReference type="UniPathway" id="UPA00109">
    <property type="reaction ID" value="UER00185"/>
</dbReference>
<dbReference type="GO" id="GO:0006094">
    <property type="term" value="P:gluconeogenesis"/>
    <property type="evidence" value="ECO:0007669"/>
    <property type="project" value="TreeGrafter"/>
</dbReference>
<keyword evidence="11 13" id="KW-0067">ATP-binding</keyword>